<evidence type="ECO:0000313" key="2">
    <source>
        <dbReference type="Proteomes" id="UP000694044"/>
    </source>
</evidence>
<evidence type="ECO:0000313" key="1">
    <source>
        <dbReference type="EMBL" id="KAG7379168.1"/>
    </source>
</evidence>
<gene>
    <name evidence="1" type="ORF">PHYPSEUDO_008919</name>
</gene>
<protein>
    <submittedName>
        <fullName evidence="1">Uncharacterized protein</fullName>
    </submittedName>
</protein>
<comment type="caution">
    <text evidence="1">The sequence shown here is derived from an EMBL/GenBank/DDBJ whole genome shotgun (WGS) entry which is preliminary data.</text>
</comment>
<accession>A0A8T1VG97</accession>
<proteinExistence type="predicted"/>
<dbReference type="EMBL" id="JAGDFM010000367">
    <property type="protein sequence ID" value="KAG7379168.1"/>
    <property type="molecule type" value="Genomic_DNA"/>
</dbReference>
<dbReference type="AlphaFoldDB" id="A0A8T1VG97"/>
<name>A0A8T1VG97_9STRA</name>
<keyword evidence="2" id="KW-1185">Reference proteome</keyword>
<sequence length="75" mass="8384">MRCDAEVWMSPQLEITDECIILMNNVHHLCSNDEPQPDSAPLSVRFCSKACADQYIEAGSSQEAPVLEMMPELSQ</sequence>
<dbReference type="Proteomes" id="UP000694044">
    <property type="component" value="Unassembled WGS sequence"/>
</dbReference>
<organism evidence="1 2">
    <name type="scientific">Phytophthora pseudosyringae</name>
    <dbReference type="NCBI Taxonomy" id="221518"/>
    <lineage>
        <taxon>Eukaryota</taxon>
        <taxon>Sar</taxon>
        <taxon>Stramenopiles</taxon>
        <taxon>Oomycota</taxon>
        <taxon>Peronosporomycetes</taxon>
        <taxon>Peronosporales</taxon>
        <taxon>Peronosporaceae</taxon>
        <taxon>Phytophthora</taxon>
    </lineage>
</organism>
<reference evidence="1" key="1">
    <citation type="submission" date="2021-02" db="EMBL/GenBank/DDBJ databases">
        <authorList>
            <person name="Palmer J.M."/>
        </authorList>
    </citation>
    <scope>NUCLEOTIDE SEQUENCE</scope>
    <source>
        <strain evidence="1">SCRP734</strain>
    </source>
</reference>